<dbReference type="OrthoDB" id="3862295at2"/>
<feature type="signal peptide" evidence="3">
    <location>
        <begin position="1"/>
        <end position="28"/>
    </location>
</feature>
<proteinExistence type="predicted"/>
<dbReference type="Pfam" id="PF05426">
    <property type="entry name" value="Alginate_lyase"/>
    <property type="match status" value="1"/>
</dbReference>
<gene>
    <name evidence="5" type="ORF">SAMN05444920_101557</name>
</gene>
<dbReference type="RefSeq" id="WP_103954098.1">
    <property type="nucleotide sequence ID" value="NZ_FNVT01000001.1"/>
</dbReference>
<dbReference type="InterPro" id="IPR006311">
    <property type="entry name" value="TAT_signal"/>
</dbReference>
<sequence length="389" mass="41712">MLRRTVLKAALAAGASALVGGGTRAAFAHPGLLHTQADFKRMADRVAAGAQPYKAGWDKLTGNSFAQSGWTPRPVATVVRGGTGQNYPQLYRDIAAAYQNALRWKISGSTAHGDTARDILNAWSGTLTTIAGNADRFLAAGIYGYQLANVGEIMRGYAGFDLARFKNMLLRIFYPMNNDFLTRHNGACITNYWANWDLCSMASVLAIGIFCDDQAKFGQAVTYFKSGAGNGAITKAVPFSHAGGLAQWQESGRDQGHALLGIGLMGSFCEMAWNQGQDLYGYDGNRFMRAAEYVARYNLGQSVPFTTYNWGTGTNCAPRSHTAISAAGRGGDRPIWEVLHHHYAVRRGLSVPGITAYAAKGRPEGGGGHYGPNSGGFDHLGFGTLTCTR</sequence>
<dbReference type="EMBL" id="FNVT01000001">
    <property type="protein sequence ID" value="SEF75406.1"/>
    <property type="molecule type" value="Genomic_DNA"/>
</dbReference>
<dbReference type="Gene3D" id="1.50.10.100">
    <property type="entry name" value="Chondroitin AC/alginate lyase"/>
    <property type="match status" value="1"/>
</dbReference>
<keyword evidence="2 5" id="KW-0456">Lyase</keyword>
<keyword evidence="1 3" id="KW-0732">Signal</keyword>
<feature type="domain" description="Alginate lyase" evidence="4">
    <location>
        <begin position="89"/>
        <end position="299"/>
    </location>
</feature>
<dbReference type="AlphaFoldDB" id="A0A1H5UK80"/>
<feature type="chain" id="PRO_5009286249" evidence="3">
    <location>
        <begin position="29"/>
        <end position="389"/>
    </location>
</feature>
<accession>A0A1H5UK80</accession>
<evidence type="ECO:0000259" key="4">
    <source>
        <dbReference type="Pfam" id="PF05426"/>
    </source>
</evidence>
<organism evidence="5 6">
    <name type="scientific">Nonomuraea solani</name>
    <dbReference type="NCBI Taxonomy" id="1144553"/>
    <lineage>
        <taxon>Bacteria</taxon>
        <taxon>Bacillati</taxon>
        <taxon>Actinomycetota</taxon>
        <taxon>Actinomycetes</taxon>
        <taxon>Streptosporangiales</taxon>
        <taxon>Streptosporangiaceae</taxon>
        <taxon>Nonomuraea</taxon>
    </lineage>
</organism>
<dbReference type="SUPFAM" id="SSF48230">
    <property type="entry name" value="Chondroitin AC/alginate lyase"/>
    <property type="match status" value="1"/>
</dbReference>
<evidence type="ECO:0000256" key="3">
    <source>
        <dbReference type="SAM" id="SignalP"/>
    </source>
</evidence>
<evidence type="ECO:0000256" key="1">
    <source>
        <dbReference type="ARBA" id="ARBA00022729"/>
    </source>
</evidence>
<dbReference type="GO" id="GO:0042597">
    <property type="term" value="C:periplasmic space"/>
    <property type="evidence" value="ECO:0007669"/>
    <property type="project" value="InterPro"/>
</dbReference>
<name>A0A1H5UK80_9ACTN</name>
<reference evidence="5 6" key="1">
    <citation type="submission" date="2016-10" db="EMBL/GenBank/DDBJ databases">
        <authorList>
            <person name="de Groot N.N."/>
        </authorList>
    </citation>
    <scope>NUCLEOTIDE SEQUENCE [LARGE SCALE GENOMIC DNA]</scope>
    <source>
        <strain evidence="5 6">CGMCC 4.7037</strain>
    </source>
</reference>
<dbReference type="PROSITE" id="PS51318">
    <property type="entry name" value="TAT"/>
    <property type="match status" value="1"/>
</dbReference>
<evidence type="ECO:0000256" key="2">
    <source>
        <dbReference type="ARBA" id="ARBA00023239"/>
    </source>
</evidence>
<evidence type="ECO:0000313" key="5">
    <source>
        <dbReference type="EMBL" id="SEF75406.1"/>
    </source>
</evidence>
<dbReference type="Proteomes" id="UP000236732">
    <property type="component" value="Unassembled WGS sequence"/>
</dbReference>
<dbReference type="GO" id="GO:0016829">
    <property type="term" value="F:lyase activity"/>
    <property type="evidence" value="ECO:0007669"/>
    <property type="project" value="UniProtKB-KW"/>
</dbReference>
<evidence type="ECO:0000313" key="6">
    <source>
        <dbReference type="Proteomes" id="UP000236732"/>
    </source>
</evidence>
<dbReference type="InterPro" id="IPR008929">
    <property type="entry name" value="Chondroitin_lyas"/>
</dbReference>
<keyword evidence="6" id="KW-1185">Reference proteome</keyword>
<dbReference type="InterPro" id="IPR008397">
    <property type="entry name" value="Alginate_lyase_dom"/>
</dbReference>
<protein>
    <submittedName>
        <fullName evidence="5">Alginate lyase</fullName>
    </submittedName>
</protein>